<dbReference type="SMART" id="SM00612">
    <property type="entry name" value="Kelch"/>
    <property type="match status" value="2"/>
</dbReference>
<name>A0A2S2QN06_9HEMI</name>
<accession>A0A2S2QN06</accession>
<evidence type="ECO:0000256" key="4">
    <source>
        <dbReference type="ARBA" id="ARBA00041041"/>
    </source>
</evidence>
<organism evidence="5">
    <name type="scientific">Sipha flava</name>
    <name type="common">yellow sugarcane aphid</name>
    <dbReference type="NCBI Taxonomy" id="143950"/>
    <lineage>
        <taxon>Eukaryota</taxon>
        <taxon>Metazoa</taxon>
        <taxon>Ecdysozoa</taxon>
        <taxon>Arthropoda</taxon>
        <taxon>Hexapoda</taxon>
        <taxon>Insecta</taxon>
        <taxon>Pterygota</taxon>
        <taxon>Neoptera</taxon>
        <taxon>Paraneoptera</taxon>
        <taxon>Hemiptera</taxon>
        <taxon>Sternorrhyncha</taxon>
        <taxon>Aphidomorpha</taxon>
        <taxon>Aphidoidea</taxon>
        <taxon>Aphididae</taxon>
        <taxon>Sipha</taxon>
    </lineage>
</organism>
<dbReference type="SUPFAM" id="SSF50965">
    <property type="entry name" value="Galactose oxidase, central domain"/>
    <property type="match status" value="2"/>
</dbReference>
<keyword evidence="1" id="KW-0880">Kelch repeat</keyword>
<dbReference type="EMBL" id="GGMS01009932">
    <property type="protein sequence ID" value="MBY79135.1"/>
    <property type="molecule type" value="Transcribed_RNA"/>
</dbReference>
<dbReference type="InterPro" id="IPR006652">
    <property type="entry name" value="Kelch_1"/>
</dbReference>
<keyword evidence="6" id="KW-1185">Reference proteome</keyword>
<dbReference type="Pfam" id="PF24681">
    <property type="entry name" value="Kelch_KLHDC2_KLHL20_DRC7"/>
    <property type="match status" value="2"/>
</dbReference>
<dbReference type="RefSeq" id="XP_025419835.1">
    <property type="nucleotide sequence ID" value="XM_025564050.1"/>
</dbReference>
<dbReference type="InterPro" id="IPR011043">
    <property type="entry name" value="Gal_Oxase/kelch_b-propeller"/>
</dbReference>
<dbReference type="GO" id="GO:0032874">
    <property type="term" value="P:positive regulation of stress-activated MAPK cascade"/>
    <property type="evidence" value="ECO:0007669"/>
    <property type="project" value="TreeGrafter"/>
</dbReference>
<evidence type="ECO:0000256" key="1">
    <source>
        <dbReference type="ARBA" id="ARBA00022441"/>
    </source>
</evidence>
<evidence type="ECO:0000313" key="6">
    <source>
        <dbReference type="Proteomes" id="UP000694846"/>
    </source>
</evidence>
<evidence type="ECO:0000313" key="7">
    <source>
        <dbReference type="RefSeq" id="XP_025419835.1"/>
    </source>
</evidence>
<dbReference type="PANTHER" id="PTHR46428:SF1">
    <property type="entry name" value="KELCH DOMAIN-CONTAINING PROTEIN 10"/>
    <property type="match status" value="1"/>
</dbReference>
<dbReference type="OrthoDB" id="7676067at2759"/>
<gene>
    <name evidence="5" type="primary">klhdc10</name>
    <name evidence="7" type="synonym">LOC112690124</name>
    <name evidence="5" type="ORF">g.16985</name>
</gene>
<evidence type="ECO:0000256" key="3">
    <source>
        <dbReference type="ARBA" id="ARBA00038487"/>
    </source>
</evidence>
<dbReference type="AlphaFoldDB" id="A0A2S2QN06"/>
<proteinExistence type="inferred from homology"/>
<dbReference type="PANTHER" id="PTHR46428">
    <property type="entry name" value="KELCH DOMAIN-CONTAINING PROTEIN 10"/>
    <property type="match status" value="1"/>
</dbReference>
<evidence type="ECO:0000313" key="5">
    <source>
        <dbReference type="EMBL" id="MBY79135.1"/>
    </source>
</evidence>
<comment type="similarity">
    <text evidence="3">Belongs to the KLHDC10 family.</text>
</comment>
<keyword evidence="2" id="KW-0677">Repeat</keyword>
<sequence>MSKNSNSLPIYKFKPFVFTVLKKNLDQSQLPLARSGHRVVCNNAYLFSYGGFNPRTNDAHGQRVSSVMRELWKYCFDLGEWKIISCKDVPQELASSSVTLSGNIIIIYGGTGVPFGAFCSNRMYLGNLANEYKEVGMKFEELQVSGDVPMPLYGQGVVMDGKYIYSIGGTSGHEYEMDVHRLDLSTRKWELLHKSQGKGQEPEPRYRHEVVFYNGGVYIFGGGRGGSTNIYYGFSKIHMFDVTTRQWQFLPAKQDHRVPRPGYPDNRSCHSCVQCPENPNFVYVCGGFNGIRAFRDVWRFDLDNLQWEKLTRCTMPQPVYFHSTAVTPSGRMCCYGGIVSNGGVLDGNGGRSNDITSAWIIIPKLKVICWEAMIYYFKDEMFESSDECLKKVGLPQEYYEQIIEARRPSNVVHS</sequence>
<dbReference type="InterPro" id="IPR052125">
    <property type="entry name" value="KLHDC10"/>
</dbReference>
<reference evidence="5" key="1">
    <citation type="submission" date="2018-04" db="EMBL/GenBank/DDBJ databases">
        <title>Transcriptome assembly of Sipha flava.</title>
        <authorList>
            <person name="Scully E.D."/>
            <person name="Geib S.M."/>
            <person name="Palmer N.A."/>
            <person name="Koch K."/>
            <person name="Bradshaw J."/>
            <person name="Heng-Moss T."/>
            <person name="Sarath G."/>
        </authorList>
    </citation>
    <scope>NUCLEOTIDE SEQUENCE</scope>
</reference>
<dbReference type="Proteomes" id="UP000694846">
    <property type="component" value="Unplaced"/>
</dbReference>
<dbReference type="Gene3D" id="2.120.10.80">
    <property type="entry name" value="Kelch-type beta propeller"/>
    <property type="match status" value="2"/>
</dbReference>
<evidence type="ECO:0000256" key="2">
    <source>
        <dbReference type="ARBA" id="ARBA00022737"/>
    </source>
</evidence>
<dbReference type="InterPro" id="IPR015915">
    <property type="entry name" value="Kelch-typ_b-propeller"/>
</dbReference>
<reference evidence="7" key="2">
    <citation type="submission" date="2025-04" db="UniProtKB">
        <authorList>
            <consortium name="RefSeq"/>
        </authorList>
    </citation>
    <scope>IDENTIFICATION</scope>
    <source>
        <tissue evidence="7">Whole body</tissue>
    </source>
</reference>
<protein>
    <recommendedName>
        <fullName evidence="4">Kelch domain-containing protein 10</fullName>
    </recommendedName>
</protein>